<evidence type="ECO:0008006" key="7">
    <source>
        <dbReference type="Google" id="ProtNLM"/>
    </source>
</evidence>
<dbReference type="GO" id="GO:0055052">
    <property type="term" value="C:ATP-binding cassette (ABC) transporter complex, substrate-binding subunit-containing"/>
    <property type="evidence" value="ECO:0007669"/>
    <property type="project" value="TreeGrafter"/>
</dbReference>
<dbReference type="PANTHER" id="PTHR30061">
    <property type="entry name" value="MALTOSE-BINDING PERIPLASMIC PROTEIN"/>
    <property type="match status" value="1"/>
</dbReference>
<keyword evidence="6" id="KW-1185">Reference proteome</keyword>
<feature type="chain" id="PRO_5038704849" description="Sugar ABC transporter substrate-binding protein" evidence="4">
    <location>
        <begin position="23"/>
        <end position="425"/>
    </location>
</feature>
<evidence type="ECO:0000313" key="6">
    <source>
        <dbReference type="Proteomes" id="UP000218887"/>
    </source>
</evidence>
<comment type="similarity">
    <text evidence="1">Belongs to the bacterial solute-binding protein 1 family.</text>
</comment>
<dbReference type="Pfam" id="PF01547">
    <property type="entry name" value="SBP_bac_1"/>
    <property type="match status" value="1"/>
</dbReference>
<evidence type="ECO:0000256" key="4">
    <source>
        <dbReference type="SAM" id="SignalP"/>
    </source>
</evidence>
<keyword evidence="3 4" id="KW-0732">Signal</keyword>
<dbReference type="RefSeq" id="WP_095654093.1">
    <property type="nucleotide sequence ID" value="NZ_NPOA01000002.1"/>
</dbReference>
<reference evidence="5 6" key="1">
    <citation type="submission" date="2017-08" db="EMBL/GenBank/DDBJ databases">
        <title>Virgibacillus indicus sp. nov. and Virgibacillus profoundi sp. nov, two moderately halophilic bacteria isolated from marine sediment by using the Microfluidic Streak Plate.</title>
        <authorList>
            <person name="Xu B."/>
            <person name="Hu B."/>
            <person name="Wang J."/>
            <person name="Zhu Y."/>
            <person name="Huang L."/>
            <person name="Du W."/>
            <person name="Huang Y."/>
        </authorList>
    </citation>
    <scope>NUCLEOTIDE SEQUENCE [LARGE SCALE GENOMIC DNA]</scope>
    <source>
        <strain evidence="5 6">IO3-P3-H5</strain>
    </source>
</reference>
<sequence length="425" mass="47468">MKSVRNFTLLLIAVLGLFIVTACGGSDGDSSSEGEKDKLTYAYYSSDINQDPAFEKAKEIFEEKYPNTTLERQVIPNENYWTKLKTSVGGGSGPDVFLMNGVNFEQFRTLGLIKNIQPFIDESGFDMNVYPKGTRDLYKADDELYGIPYNEGLLALYYNKEMFDEAGIDYPDETWTWEDVKEAGKKLTDEENDIYGVTYQPFLGQEGLYPLIKQAGGEVISEDKSKSGFGTAETTAAIQFMQDLIEENIMPSAEVLLETEPQQLFTSSRSAMFPSGSWNVNLFSESLGDKVGVAVLPHNEERGYLMHGSAYVINSETDNEEKAFELLKILGGTEVQKEMAVGGANVPSHVDAVDTWMDSFEGIDLTAFKKGLEHTEPYPVSLKTAEWQEVMDREVTRALMMEISAEEASKNIEEGMNKILESEDK</sequence>
<evidence type="ECO:0000256" key="2">
    <source>
        <dbReference type="ARBA" id="ARBA00022448"/>
    </source>
</evidence>
<evidence type="ECO:0000256" key="1">
    <source>
        <dbReference type="ARBA" id="ARBA00008520"/>
    </source>
</evidence>
<organism evidence="5 6">
    <name type="scientific">Virgibacillus profundi</name>
    <dbReference type="NCBI Taxonomy" id="2024555"/>
    <lineage>
        <taxon>Bacteria</taxon>
        <taxon>Bacillati</taxon>
        <taxon>Bacillota</taxon>
        <taxon>Bacilli</taxon>
        <taxon>Bacillales</taxon>
        <taxon>Bacillaceae</taxon>
        <taxon>Virgibacillus</taxon>
    </lineage>
</organism>
<dbReference type="PROSITE" id="PS51257">
    <property type="entry name" value="PROKAR_LIPOPROTEIN"/>
    <property type="match status" value="1"/>
</dbReference>
<dbReference type="GO" id="GO:0042956">
    <property type="term" value="P:maltodextrin transmembrane transport"/>
    <property type="evidence" value="ECO:0007669"/>
    <property type="project" value="TreeGrafter"/>
</dbReference>
<name>A0A2A2II25_9BACI</name>
<dbReference type="GO" id="GO:0015768">
    <property type="term" value="P:maltose transport"/>
    <property type="evidence" value="ECO:0007669"/>
    <property type="project" value="TreeGrafter"/>
</dbReference>
<dbReference type="Proteomes" id="UP000218887">
    <property type="component" value="Unassembled WGS sequence"/>
</dbReference>
<dbReference type="PANTHER" id="PTHR30061:SF50">
    <property type="entry name" value="MALTOSE_MALTODEXTRIN-BINDING PERIPLASMIC PROTEIN"/>
    <property type="match status" value="1"/>
</dbReference>
<evidence type="ECO:0000256" key="3">
    <source>
        <dbReference type="ARBA" id="ARBA00022729"/>
    </source>
</evidence>
<dbReference type="OrthoDB" id="9763054at2"/>
<dbReference type="InterPro" id="IPR006059">
    <property type="entry name" value="SBP"/>
</dbReference>
<protein>
    <recommendedName>
        <fullName evidence="7">Sugar ABC transporter substrate-binding protein</fullName>
    </recommendedName>
</protein>
<evidence type="ECO:0000313" key="5">
    <source>
        <dbReference type="EMBL" id="PAV30763.1"/>
    </source>
</evidence>
<feature type="signal peptide" evidence="4">
    <location>
        <begin position="1"/>
        <end position="22"/>
    </location>
</feature>
<accession>A0A2A2II25</accession>
<dbReference type="EMBL" id="NPOA01000002">
    <property type="protein sequence ID" value="PAV30763.1"/>
    <property type="molecule type" value="Genomic_DNA"/>
</dbReference>
<dbReference type="AlphaFoldDB" id="A0A2A2II25"/>
<dbReference type="Gene3D" id="3.40.190.10">
    <property type="entry name" value="Periplasmic binding protein-like II"/>
    <property type="match status" value="1"/>
</dbReference>
<dbReference type="GO" id="GO:1901982">
    <property type="term" value="F:maltose binding"/>
    <property type="evidence" value="ECO:0007669"/>
    <property type="project" value="TreeGrafter"/>
</dbReference>
<keyword evidence="2" id="KW-0813">Transport</keyword>
<comment type="caution">
    <text evidence="5">The sequence shown here is derived from an EMBL/GenBank/DDBJ whole genome shotgun (WGS) entry which is preliminary data.</text>
</comment>
<dbReference type="CDD" id="cd13585">
    <property type="entry name" value="PBP2_TMBP_like"/>
    <property type="match status" value="1"/>
</dbReference>
<gene>
    <name evidence="5" type="ORF">CIL05_03305</name>
</gene>
<dbReference type="SUPFAM" id="SSF53850">
    <property type="entry name" value="Periplasmic binding protein-like II"/>
    <property type="match status" value="1"/>
</dbReference>
<proteinExistence type="inferred from homology"/>